<dbReference type="Proteomes" id="UP000621454">
    <property type="component" value="Unassembled WGS sequence"/>
</dbReference>
<evidence type="ECO:0000256" key="4">
    <source>
        <dbReference type="ARBA" id="ARBA00022490"/>
    </source>
</evidence>
<evidence type="ECO:0000256" key="1">
    <source>
        <dbReference type="ARBA" id="ARBA00004496"/>
    </source>
</evidence>
<evidence type="ECO:0000256" key="3">
    <source>
        <dbReference type="ARBA" id="ARBA00018111"/>
    </source>
</evidence>
<feature type="domain" description="RecX first three-helical" evidence="7">
    <location>
        <begin position="8"/>
        <end position="46"/>
    </location>
</feature>
<sequence>MTDDRSIYDAALRLLAVRARSCDEMRTRLLRKDFATEQVDELIDRLLRERLLDDTDFATEWVRSRHEHSGKGRTALRHELRTKGVAAEVIEGALAEIDTDDERVQAMRLVEKKVARLDAVDLVDRDDRLRHRRRLVAMLARRGFPAPMSIEIVDEALDALAHSAPH</sequence>
<dbReference type="PANTHER" id="PTHR33602">
    <property type="entry name" value="REGULATORY PROTEIN RECX FAMILY PROTEIN"/>
    <property type="match status" value="1"/>
</dbReference>
<dbReference type="PANTHER" id="PTHR33602:SF1">
    <property type="entry name" value="REGULATORY PROTEIN RECX FAMILY PROTEIN"/>
    <property type="match status" value="1"/>
</dbReference>
<dbReference type="Pfam" id="PF21982">
    <property type="entry name" value="RecX_HTH1"/>
    <property type="match status" value="1"/>
</dbReference>
<gene>
    <name evidence="5" type="primary">recX</name>
    <name evidence="8" type="ORF">GCM10011489_12860</name>
</gene>
<accession>A0A916T0X9</accession>
<protein>
    <recommendedName>
        <fullName evidence="3 5">Regulatory protein RecX</fullName>
    </recommendedName>
</protein>
<dbReference type="GO" id="GO:0005737">
    <property type="term" value="C:cytoplasm"/>
    <property type="evidence" value="ECO:0007669"/>
    <property type="project" value="UniProtKB-SubCell"/>
</dbReference>
<dbReference type="HAMAP" id="MF_01114">
    <property type="entry name" value="RecX"/>
    <property type="match status" value="1"/>
</dbReference>
<dbReference type="Gene3D" id="1.10.10.10">
    <property type="entry name" value="Winged helix-like DNA-binding domain superfamily/Winged helix DNA-binding domain"/>
    <property type="match status" value="2"/>
</dbReference>
<reference evidence="8" key="2">
    <citation type="submission" date="2020-09" db="EMBL/GenBank/DDBJ databases">
        <authorList>
            <person name="Sun Q."/>
            <person name="Zhou Y."/>
        </authorList>
    </citation>
    <scope>NUCLEOTIDE SEQUENCE</scope>
    <source>
        <strain evidence="8">CGMCC 1.12827</strain>
    </source>
</reference>
<evidence type="ECO:0000256" key="2">
    <source>
        <dbReference type="ARBA" id="ARBA00009695"/>
    </source>
</evidence>
<dbReference type="InterPro" id="IPR053926">
    <property type="entry name" value="RecX_HTH_1st"/>
</dbReference>
<evidence type="ECO:0000259" key="7">
    <source>
        <dbReference type="Pfam" id="PF21982"/>
    </source>
</evidence>
<evidence type="ECO:0000256" key="5">
    <source>
        <dbReference type="HAMAP-Rule" id="MF_01114"/>
    </source>
</evidence>
<keyword evidence="4 5" id="KW-0963">Cytoplasm</keyword>
<name>A0A916T0X9_9ACTN</name>
<reference evidence="8" key="1">
    <citation type="journal article" date="2014" name="Int. J. Syst. Evol. Microbiol.">
        <title>Complete genome sequence of Corynebacterium casei LMG S-19264T (=DSM 44701T), isolated from a smear-ripened cheese.</title>
        <authorList>
            <consortium name="US DOE Joint Genome Institute (JGI-PGF)"/>
            <person name="Walter F."/>
            <person name="Albersmeier A."/>
            <person name="Kalinowski J."/>
            <person name="Ruckert C."/>
        </authorList>
    </citation>
    <scope>NUCLEOTIDE SEQUENCE</scope>
    <source>
        <strain evidence="8">CGMCC 1.12827</strain>
    </source>
</reference>
<evidence type="ECO:0000313" key="9">
    <source>
        <dbReference type="Proteomes" id="UP000621454"/>
    </source>
</evidence>
<keyword evidence="9" id="KW-1185">Reference proteome</keyword>
<evidence type="ECO:0000259" key="6">
    <source>
        <dbReference type="Pfam" id="PF02631"/>
    </source>
</evidence>
<feature type="domain" description="RecX second three-helical" evidence="6">
    <location>
        <begin position="53"/>
        <end position="94"/>
    </location>
</feature>
<comment type="subcellular location">
    <subcellularLocation>
        <location evidence="1 5">Cytoplasm</location>
    </subcellularLocation>
</comment>
<dbReference type="RefSeq" id="WP_188585755.1">
    <property type="nucleotide sequence ID" value="NZ_BMGC01000006.1"/>
</dbReference>
<comment type="function">
    <text evidence="5">Modulates RecA activity.</text>
</comment>
<organism evidence="8 9">
    <name type="scientific">Gordonia jinhuaensis</name>
    <dbReference type="NCBI Taxonomy" id="1517702"/>
    <lineage>
        <taxon>Bacteria</taxon>
        <taxon>Bacillati</taxon>
        <taxon>Actinomycetota</taxon>
        <taxon>Actinomycetes</taxon>
        <taxon>Mycobacteriales</taxon>
        <taxon>Gordoniaceae</taxon>
        <taxon>Gordonia</taxon>
    </lineage>
</organism>
<comment type="similarity">
    <text evidence="2 5">Belongs to the RecX family.</text>
</comment>
<dbReference type="Pfam" id="PF02631">
    <property type="entry name" value="RecX_HTH2"/>
    <property type="match status" value="1"/>
</dbReference>
<comment type="caution">
    <text evidence="8">The sequence shown here is derived from an EMBL/GenBank/DDBJ whole genome shotgun (WGS) entry which is preliminary data.</text>
</comment>
<evidence type="ECO:0000313" key="8">
    <source>
        <dbReference type="EMBL" id="GGB26138.1"/>
    </source>
</evidence>
<dbReference type="EMBL" id="BMGC01000006">
    <property type="protein sequence ID" value="GGB26138.1"/>
    <property type="molecule type" value="Genomic_DNA"/>
</dbReference>
<dbReference type="InterPro" id="IPR053924">
    <property type="entry name" value="RecX_HTH_2nd"/>
</dbReference>
<dbReference type="GO" id="GO:0006282">
    <property type="term" value="P:regulation of DNA repair"/>
    <property type="evidence" value="ECO:0007669"/>
    <property type="project" value="UniProtKB-UniRule"/>
</dbReference>
<proteinExistence type="inferred from homology"/>
<dbReference type="InterPro" id="IPR003783">
    <property type="entry name" value="Regulatory_RecX"/>
</dbReference>
<dbReference type="InterPro" id="IPR036388">
    <property type="entry name" value="WH-like_DNA-bd_sf"/>
</dbReference>
<dbReference type="AlphaFoldDB" id="A0A916T0X9"/>